<sequence>TCLSSLPDYLVCFSAIDIQPSIQDQVHLPVFCSGQVYAPDLASCSALPGSCLPFCLTDTLPVFCF</sequence>
<dbReference type="AlphaFoldDB" id="A0A1A8M1V8"/>
<dbReference type="EMBL" id="HAEF01010376">
    <property type="protein sequence ID" value="SBR50264.1"/>
    <property type="molecule type" value="Transcribed_RNA"/>
</dbReference>
<feature type="non-terminal residue" evidence="1">
    <location>
        <position position="65"/>
    </location>
</feature>
<reference evidence="1" key="1">
    <citation type="submission" date="2016-05" db="EMBL/GenBank/DDBJ databases">
        <authorList>
            <person name="Lavstsen T."/>
            <person name="Jespersen J.S."/>
        </authorList>
    </citation>
    <scope>NUCLEOTIDE SEQUENCE</scope>
    <source>
        <tissue evidence="1">Brain</tissue>
    </source>
</reference>
<evidence type="ECO:0000313" key="1">
    <source>
        <dbReference type="EMBL" id="SBR50264.1"/>
    </source>
</evidence>
<reference evidence="1" key="2">
    <citation type="submission" date="2016-06" db="EMBL/GenBank/DDBJ databases">
        <title>The genome of a short-lived fish provides insights into sex chromosome evolution and the genetic control of aging.</title>
        <authorList>
            <person name="Reichwald K."/>
            <person name="Felder M."/>
            <person name="Petzold A."/>
            <person name="Koch P."/>
            <person name="Groth M."/>
            <person name="Platzer M."/>
        </authorList>
    </citation>
    <scope>NUCLEOTIDE SEQUENCE</scope>
    <source>
        <tissue evidence="1">Brain</tissue>
    </source>
</reference>
<feature type="non-terminal residue" evidence="1">
    <location>
        <position position="1"/>
    </location>
</feature>
<organism evidence="1">
    <name type="scientific">Nothobranchius pienaari</name>
    <dbReference type="NCBI Taxonomy" id="704102"/>
    <lineage>
        <taxon>Eukaryota</taxon>
        <taxon>Metazoa</taxon>
        <taxon>Chordata</taxon>
        <taxon>Craniata</taxon>
        <taxon>Vertebrata</taxon>
        <taxon>Euteleostomi</taxon>
        <taxon>Actinopterygii</taxon>
        <taxon>Neopterygii</taxon>
        <taxon>Teleostei</taxon>
        <taxon>Neoteleostei</taxon>
        <taxon>Acanthomorphata</taxon>
        <taxon>Ovalentaria</taxon>
        <taxon>Atherinomorphae</taxon>
        <taxon>Cyprinodontiformes</taxon>
        <taxon>Nothobranchiidae</taxon>
        <taxon>Nothobranchius</taxon>
    </lineage>
</organism>
<proteinExistence type="predicted"/>
<protein>
    <submittedName>
        <fullName evidence="1">BAF1 / ABF1 chromatin reorganising factor</fullName>
    </submittedName>
</protein>
<accession>A0A1A8M1V8</accession>
<gene>
    <name evidence="1" type="primary">Nfu_g_1_024241</name>
</gene>
<name>A0A1A8M1V8_9TELE</name>